<dbReference type="Pfam" id="PF14350">
    <property type="entry name" value="Beta_protein"/>
    <property type="match status" value="1"/>
</dbReference>
<evidence type="ECO:0000313" key="1">
    <source>
        <dbReference type="EMBL" id="MDC3423469.1"/>
    </source>
</evidence>
<evidence type="ECO:0000313" key="2">
    <source>
        <dbReference type="Proteomes" id="UP001145050"/>
    </source>
</evidence>
<dbReference type="RefSeq" id="WP_272435165.1">
    <property type="nucleotide sequence ID" value="NZ_JAMQKB010000001.1"/>
</dbReference>
<reference evidence="1" key="1">
    <citation type="submission" date="2022-06" db="EMBL/GenBank/DDBJ databases">
        <title>Aquibacillus sp. a new bacterium isolated from soil saline samples.</title>
        <authorList>
            <person name="Galisteo C."/>
            <person name="De La Haba R."/>
            <person name="Sanchez-Porro C."/>
            <person name="Ventosa A."/>
        </authorList>
    </citation>
    <scope>NUCLEOTIDE SEQUENCE</scope>
    <source>
        <strain evidence="1">3ASR75-11</strain>
    </source>
</reference>
<accession>A0A9X3WUC2</accession>
<proteinExistence type="predicted"/>
<keyword evidence="2" id="KW-1185">Reference proteome</keyword>
<organism evidence="1 2">
    <name type="scientific">Terrihalobacillus insolitus</name>
    <dbReference type="NCBI Taxonomy" id="2950438"/>
    <lineage>
        <taxon>Bacteria</taxon>
        <taxon>Bacillati</taxon>
        <taxon>Bacillota</taxon>
        <taxon>Bacilli</taxon>
        <taxon>Bacillales</taxon>
        <taxon>Bacillaceae</taxon>
        <taxon>Terrihalobacillus</taxon>
    </lineage>
</organism>
<name>A0A9X3WUC2_9BACI</name>
<gene>
    <name evidence="1" type="ORF">NC797_02980</name>
</gene>
<comment type="caution">
    <text evidence="1">The sequence shown here is derived from an EMBL/GenBank/DDBJ whole genome shotgun (WGS) entry which is preliminary data.</text>
</comment>
<dbReference type="EMBL" id="JAMQKB010000001">
    <property type="protein sequence ID" value="MDC3423469.1"/>
    <property type="molecule type" value="Genomic_DNA"/>
</dbReference>
<sequence>MYMPVIKNRTVEMNVLKKLYQIPISPNIVPMIEMIQLKTKSNSNKDLTDELEDIFCSNDEKRPFLIDIVKKNVPNNTTAVVRDFLTRVNRKPGYYEEIVNKFAKLENAIPVVSYNPNSYDPEDIENDVETLKDFNNLAFRVTSNTFKQAFLKVKELIKNGDYLVLDIGLASHLNPALRRMYIDIQELKSKVNFTSIILNSTKSSEVTNVSLEDGEPIFTIDNSLRDTYSRLHQFDGFGDYACIVNDLPSKGGGISPAGIYYSYQYNYFIGYRRNKDLAEFENYIAPKIVSSEYWSEFSEDHHQKCPGCQLIYSISRGEEPGKSQAKWKGITMFHYIYTLSEKEGLQ</sequence>
<dbReference type="AlphaFoldDB" id="A0A9X3WUC2"/>
<protein>
    <submittedName>
        <fullName evidence="1">Beta family protein</fullName>
    </submittedName>
</protein>
<dbReference type="Proteomes" id="UP001145050">
    <property type="component" value="Unassembled WGS sequence"/>
</dbReference>
<dbReference type="InterPro" id="IPR025683">
    <property type="entry name" value="Protein_beta"/>
</dbReference>